<evidence type="ECO:0000256" key="1">
    <source>
        <dbReference type="SAM" id="MobiDB-lite"/>
    </source>
</evidence>
<feature type="compositionally biased region" description="Acidic residues" evidence="1">
    <location>
        <begin position="187"/>
        <end position="208"/>
    </location>
</feature>
<organism evidence="2 3">
    <name type="scientific">Panagrolaimus davidi</name>
    <dbReference type="NCBI Taxonomy" id="227884"/>
    <lineage>
        <taxon>Eukaryota</taxon>
        <taxon>Metazoa</taxon>
        <taxon>Ecdysozoa</taxon>
        <taxon>Nematoda</taxon>
        <taxon>Chromadorea</taxon>
        <taxon>Rhabditida</taxon>
        <taxon>Tylenchina</taxon>
        <taxon>Panagrolaimomorpha</taxon>
        <taxon>Panagrolaimoidea</taxon>
        <taxon>Panagrolaimidae</taxon>
        <taxon>Panagrolaimus</taxon>
    </lineage>
</organism>
<dbReference type="AlphaFoldDB" id="A0A914Q3K9"/>
<accession>A0A914Q3K9</accession>
<evidence type="ECO:0000313" key="3">
    <source>
        <dbReference type="WBParaSite" id="PDA_v2.g25883.t1"/>
    </source>
</evidence>
<feature type="compositionally biased region" description="Low complexity" evidence="1">
    <location>
        <begin position="211"/>
        <end position="226"/>
    </location>
</feature>
<reference evidence="3" key="1">
    <citation type="submission" date="2022-11" db="UniProtKB">
        <authorList>
            <consortium name="WormBaseParasite"/>
        </authorList>
    </citation>
    <scope>IDENTIFICATION</scope>
</reference>
<feature type="region of interest" description="Disordered" evidence="1">
    <location>
        <begin position="96"/>
        <end position="134"/>
    </location>
</feature>
<feature type="region of interest" description="Disordered" evidence="1">
    <location>
        <begin position="182"/>
        <end position="226"/>
    </location>
</feature>
<evidence type="ECO:0000313" key="2">
    <source>
        <dbReference type="Proteomes" id="UP000887578"/>
    </source>
</evidence>
<protein>
    <submittedName>
        <fullName evidence="3">Uncharacterized protein</fullName>
    </submittedName>
</protein>
<sequence length="226" mass="26048">MFRDFSYDRKPTVIPQTQEKTEIDLIKERREKLKNMTTARRTNDIPSYILDGIAESLFAEDKEDEDTMKFIKGIRVPFISLCEEFLAEKKRKEEEDIEMLDESSEIDKSTTEPAPLEDEDIVVETSESTQVVEDTPSIRIDEIIVEEKVVELIGEEKIVEDTSSIQIDKIVEERVVELMEEEKVVEQNEENEREEEQILTNQEEEEMDQQPSPAAPSSSTPSAISA</sequence>
<feature type="compositionally biased region" description="Low complexity" evidence="1">
    <location>
        <begin position="123"/>
        <end position="133"/>
    </location>
</feature>
<dbReference type="WBParaSite" id="PDA_v2.g25883.t1">
    <property type="protein sequence ID" value="PDA_v2.g25883.t1"/>
    <property type="gene ID" value="PDA_v2.g25883"/>
</dbReference>
<dbReference type="Proteomes" id="UP000887578">
    <property type="component" value="Unplaced"/>
</dbReference>
<proteinExistence type="predicted"/>
<name>A0A914Q3K9_9BILA</name>
<keyword evidence="2" id="KW-1185">Reference proteome</keyword>